<keyword evidence="3" id="KW-1185">Reference proteome</keyword>
<reference evidence="2" key="1">
    <citation type="submission" date="2023-03" db="EMBL/GenBank/DDBJ databases">
        <authorList>
            <person name="Steffen K."/>
            <person name="Cardenas P."/>
        </authorList>
    </citation>
    <scope>NUCLEOTIDE SEQUENCE</scope>
</reference>
<feature type="domain" description="NADP-dependent oxidoreductase" evidence="1">
    <location>
        <begin position="141"/>
        <end position="365"/>
    </location>
</feature>
<dbReference type="GO" id="GO:0016491">
    <property type="term" value="F:oxidoreductase activity"/>
    <property type="evidence" value="ECO:0007669"/>
    <property type="project" value="InterPro"/>
</dbReference>
<dbReference type="PROSITE" id="PS00798">
    <property type="entry name" value="ALDOKETO_REDUCTASE_1"/>
    <property type="match status" value="1"/>
</dbReference>
<dbReference type="InterPro" id="IPR018170">
    <property type="entry name" value="Aldo/ket_reductase_CS"/>
</dbReference>
<dbReference type="Gene3D" id="3.20.20.100">
    <property type="entry name" value="NADP-dependent oxidoreductase domain"/>
    <property type="match status" value="2"/>
</dbReference>
<dbReference type="PANTHER" id="PTHR11732">
    <property type="entry name" value="ALDO/KETO REDUCTASE"/>
    <property type="match status" value="1"/>
</dbReference>
<dbReference type="PROSITE" id="PS00062">
    <property type="entry name" value="ALDOKETO_REDUCTASE_2"/>
    <property type="match status" value="1"/>
</dbReference>
<dbReference type="EMBL" id="CASHTH010001785">
    <property type="protein sequence ID" value="CAI8019896.1"/>
    <property type="molecule type" value="Genomic_DNA"/>
</dbReference>
<dbReference type="Pfam" id="PF00248">
    <property type="entry name" value="Aldo_ket_red"/>
    <property type="match status" value="2"/>
</dbReference>
<dbReference type="InterPro" id="IPR036812">
    <property type="entry name" value="NAD(P)_OxRdtase_dom_sf"/>
</dbReference>
<sequence length="367" mass="41534">MAKVCGNMEKQYVHAILAAVSDKLQLDYFHLFLVHSHIRISHTVTDLTNIAEDDKLGYDESRVAGIWEGMEEAMSKGLTRAIGISNFTITKTESLLKTAKIVPAVNQVECHPYFQQKKLREYCDTKEHGSQSLVKWEQQCKVALKVGYRHLDCAHIYQNEAEIGEALQKCFEEGVCKRENLFVTSKLWAGDMEEQYVLPAIQLTLKNLQLDYLDLYLIHSPFAFRHNLDMSNLQEEEKLGYDESRIAGIWKTESLLKNCQDCTSCQPGECHPYFQQKKLREYCDSKGILIEAYAPLGSPARRGVEATDPVVMDDPTIKEIASKKGATPAQICISFLLHRGFVVIPKSVTPHRIQDNFEATKVSLSAG</sequence>
<gene>
    <name evidence="2" type="ORF">GBAR_LOCUS11918</name>
</gene>
<protein>
    <submittedName>
        <fullName evidence="2">Aldo-keto reductase family 1 member B10</fullName>
    </submittedName>
</protein>
<evidence type="ECO:0000313" key="3">
    <source>
        <dbReference type="Proteomes" id="UP001174909"/>
    </source>
</evidence>
<evidence type="ECO:0000259" key="1">
    <source>
        <dbReference type="Pfam" id="PF00248"/>
    </source>
</evidence>
<comment type="caution">
    <text evidence="2">The sequence shown here is derived from an EMBL/GenBank/DDBJ whole genome shotgun (WGS) entry which is preliminary data.</text>
</comment>
<dbReference type="PRINTS" id="PR00069">
    <property type="entry name" value="ALDKETRDTASE"/>
</dbReference>
<dbReference type="Proteomes" id="UP001174909">
    <property type="component" value="Unassembled WGS sequence"/>
</dbReference>
<dbReference type="AlphaFoldDB" id="A0AA35S0Z3"/>
<evidence type="ECO:0000313" key="2">
    <source>
        <dbReference type="EMBL" id="CAI8019896.1"/>
    </source>
</evidence>
<name>A0AA35S0Z3_GEOBA</name>
<organism evidence="2 3">
    <name type="scientific">Geodia barretti</name>
    <name type="common">Barrett's horny sponge</name>
    <dbReference type="NCBI Taxonomy" id="519541"/>
    <lineage>
        <taxon>Eukaryota</taxon>
        <taxon>Metazoa</taxon>
        <taxon>Porifera</taxon>
        <taxon>Demospongiae</taxon>
        <taxon>Heteroscleromorpha</taxon>
        <taxon>Tetractinellida</taxon>
        <taxon>Astrophorina</taxon>
        <taxon>Geodiidae</taxon>
        <taxon>Geodia</taxon>
    </lineage>
</organism>
<dbReference type="InterPro" id="IPR020471">
    <property type="entry name" value="AKR"/>
</dbReference>
<feature type="domain" description="NADP-dependent oxidoreductase" evidence="1">
    <location>
        <begin position="5"/>
        <end position="126"/>
    </location>
</feature>
<proteinExistence type="predicted"/>
<dbReference type="SUPFAM" id="SSF51430">
    <property type="entry name" value="NAD(P)-linked oxidoreductase"/>
    <property type="match status" value="2"/>
</dbReference>
<accession>A0AA35S0Z3</accession>
<dbReference type="InterPro" id="IPR023210">
    <property type="entry name" value="NADP_OxRdtase_dom"/>
</dbReference>